<organism evidence="2 3">
    <name type="scientific">Polaribacter aquimarinus</name>
    <dbReference type="NCBI Taxonomy" id="2100726"/>
    <lineage>
        <taxon>Bacteria</taxon>
        <taxon>Pseudomonadati</taxon>
        <taxon>Bacteroidota</taxon>
        <taxon>Flavobacteriia</taxon>
        <taxon>Flavobacteriales</taxon>
        <taxon>Flavobacteriaceae</taxon>
    </lineage>
</organism>
<evidence type="ECO:0000313" key="2">
    <source>
        <dbReference type="EMBL" id="PWG04178.1"/>
    </source>
</evidence>
<dbReference type="AlphaFoldDB" id="A0A2U2J769"/>
<feature type="transmembrane region" description="Helical" evidence="1">
    <location>
        <begin position="86"/>
        <end position="108"/>
    </location>
</feature>
<keyword evidence="1" id="KW-0472">Membrane</keyword>
<dbReference type="Proteomes" id="UP000245670">
    <property type="component" value="Unassembled WGS sequence"/>
</dbReference>
<proteinExistence type="predicted"/>
<gene>
    <name evidence="2" type="ORF">DIS07_14540</name>
</gene>
<dbReference type="OrthoDB" id="1438492at2"/>
<accession>A0A2U2J769</accession>
<feature type="transmembrane region" description="Helical" evidence="1">
    <location>
        <begin position="46"/>
        <end position="66"/>
    </location>
</feature>
<feature type="transmembrane region" description="Helical" evidence="1">
    <location>
        <begin position="6"/>
        <end position="25"/>
    </location>
</feature>
<keyword evidence="1" id="KW-0812">Transmembrane</keyword>
<dbReference type="EMBL" id="QFFG01000007">
    <property type="protein sequence ID" value="PWG04178.1"/>
    <property type="molecule type" value="Genomic_DNA"/>
</dbReference>
<evidence type="ECO:0000256" key="1">
    <source>
        <dbReference type="SAM" id="Phobius"/>
    </source>
</evidence>
<sequence length="127" mass="14895">MNQITYILYILLSTLIVVLVGNWCYKNGKVYILNYFSKDVSFGNGINKLLRTAYYLLNIGLAIWSLHSMREINTSIEVILEICNRLSYILLIIASLHFINIYAVYLIYKHYNNNKNENQHRTKLAKN</sequence>
<evidence type="ECO:0000313" key="3">
    <source>
        <dbReference type="Proteomes" id="UP000245670"/>
    </source>
</evidence>
<keyword evidence="3" id="KW-1185">Reference proteome</keyword>
<keyword evidence="1" id="KW-1133">Transmembrane helix</keyword>
<protein>
    <submittedName>
        <fullName evidence="2">Uncharacterized protein</fullName>
    </submittedName>
</protein>
<reference evidence="2 3" key="1">
    <citation type="submission" date="2018-05" db="EMBL/GenBank/DDBJ databases">
        <title>Polaribacter aquimarinus sp. nov., isolated from sediment in a sediment of sea.</title>
        <authorList>
            <person name="Lu D."/>
        </authorList>
    </citation>
    <scope>NUCLEOTIDE SEQUENCE [LARGE SCALE GENOMIC DNA]</scope>
    <source>
        <strain evidence="2 3">ZY113</strain>
    </source>
</reference>
<comment type="caution">
    <text evidence="2">The sequence shown here is derived from an EMBL/GenBank/DDBJ whole genome shotgun (WGS) entry which is preliminary data.</text>
</comment>
<dbReference type="RefSeq" id="WP_109405995.1">
    <property type="nucleotide sequence ID" value="NZ_QFFG01000007.1"/>
</dbReference>
<name>A0A2U2J769_9FLAO</name>